<dbReference type="EMBL" id="JAPDNS010000002">
    <property type="protein sequence ID" value="MCW3486192.1"/>
    <property type="molecule type" value="Genomic_DNA"/>
</dbReference>
<protein>
    <submittedName>
        <fullName evidence="1">Uncharacterized protein</fullName>
    </submittedName>
</protein>
<accession>A0ABT3IQD4</accession>
<keyword evidence="2" id="KW-1185">Reference proteome</keyword>
<name>A0ABT3IQD4_9BACT</name>
<reference evidence="1 2" key="1">
    <citation type="submission" date="2022-10" db="EMBL/GenBank/DDBJ databases">
        <title>Chitinophaga nivalis PC15 sp. nov., isolated from Pyeongchang county, South Korea.</title>
        <authorList>
            <person name="Trinh H.N."/>
        </authorList>
    </citation>
    <scope>NUCLEOTIDE SEQUENCE [LARGE SCALE GENOMIC DNA]</scope>
    <source>
        <strain evidence="1 2">PC14</strain>
    </source>
</reference>
<evidence type="ECO:0000313" key="1">
    <source>
        <dbReference type="EMBL" id="MCW3486192.1"/>
    </source>
</evidence>
<dbReference type="RefSeq" id="WP_264733008.1">
    <property type="nucleotide sequence ID" value="NZ_JAPDNR010000001.1"/>
</dbReference>
<organism evidence="1 2">
    <name type="scientific">Chitinophaga nivalis</name>
    <dbReference type="NCBI Taxonomy" id="2991709"/>
    <lineage>
        <taxon>Bacteria</taxon>
        <taxon>Pseudomonadati</taxon>
        <taxon>Bacteroidota</taxon>
        <taxon>Chitinophagia</taxon>
        <taxon>Chitinophagales</taxon>
        <taxon>Chitinophagaceae</taxon>
        <taxon>Chitinophaga</taxon>
    </lineage>
</organism>
<dbReference type="Proteomes" id="UP001207742">
    <property type="component" value="Unassembled WGS sequence"/>
</dbReference>
<sequence>MNKVKLLLAIFAALIGVSLVAEKSEARWSNLTFRTLKGQFIVTLGVNSSFAQIASFKVFKCAGGYPFICAFAYKDGERIPNSDIYGMHI</sequence>
<comment type="caution">
    <text evidence="1">The sequence shown here is derived from an EMBL/GenBank/DDBJ whole genome shotgun (WGS) entry which is preliminary data.</text>
</comment>
<gene>
    <name evidence="1" type="ORF">OL497_19980</name>
</gene>
<evidence type="ECO:0000313" key="2">
    <source>
        <dbReference type="Proteomes" id="UP001207742"/>
    </source>
</evidence>
<proteinExistence type="predicted"/>